<dbReference type="SUPFAM" id="SSF143517">
    <property type="entry name" value="TRCF domain-like"/>
    <property type="match status" value="1"/>
</dbReference>
<dbReference type="GO" id="GO:0005524">
    <property type="term" value="F:ATP binding"/>
    <property type="evidence" value="ECO:0007669"/>
    <property type="project" value="UniProtKB-UniRule"/>
</dbReference>
<reference evidence="16 17" key="1">
    <citation type="submission" date="2017-07" db="EMBL/GenBank/DDBJ databases">
        <title>The genome sequence of Paludifilum halophilum highlights mechanisms for microbial adaptation to high salt environemnts.</title>
        <authorList>
            <person name="Belbahri L."/>
        </authorList>
    </citation>
    <scope>NUCLEOTIDE SEQUENCE [LARGE SCALE GENOMIC DNA]</scope>
    <source>
        <strain evidence="16 17">DSM 102817</strain>
    </source>
</reference>
<dbReference type="AlphaFoldDB" id="A0A235B357"/>
<dbReference type="Gene3D" id="2.40.10.170">
    <property type="match status" value="1"/>
</dbReference>
<dbReference type="InterPro" id="IPR004576">
    <property type="entry name" value="Mfd"/>
</dbReference>
<dbReference type="InterPro" id="IPR003711">
    <property type="entry name" value="CarD-like/TRCF_RID"/>
</dbReference>
<evidence type="ECO:0000256" key="6">
    <source>
        <dbReference type="ARBA" id="ARBA00022806"/>
    </source>
</evidence>
<dbReference type="SUPFAM" id="SSF141259">
    <property type="entry name" value="CarD-like"/>
    <property type="match status" value="1"/>
</dbReference>
<keyword evidence="3 13" id="KW-0547">Nucleotide-binding</keyword>
<keyword evidence="2 13" id="KW-0963">Cytoplasm</keyword>
<evidence type="ECO:0000256" key="3">
    <source>
        <dbReference type="ARBA" id="ARBA00022741"/>
    </source>
</evidence>
<dbReference type="InterPro" id="IPR005118">
    <property type="entry name" value="TRCF_C"/>
</dbReference>
<keyword evidence="8 13" id="KW-0238">DNA-binding</keyword>
<dbReference type="GO" id="GO:0000716">
    <property type="term" value="P:transcription-coupled nucleotide-excision repair, DNA damage recognition"/>
    <property type="evidence" value="ECO:0007669"/>
    <property type="project" value="UniProtKB-UniRule"/>
</dbReference>
<dbReference type="InterPro" id="IPR011545">
    <property type="entry name" value="DEAD/DEAH_box_helicase_dom"/>
</dbReference>
<dbReference type="SMART" id="SM01058">
    <property type="entry name" value="CarD_TRCF"/>
    <property type="match status" value="1"/>
</dbReference>
<dbReference type="Gene3D" id="3.40.50.11180">
    <property type="match status" value="1"/>
</dbReference>
<dbReference type="PROSITE" id="PS51194">
    <property type="entry name" value="HELICASE_CTER"/>
    <property type="match status" value="1"/>
</dbReference>
<dbReference type="Gene3D" id="3.90.1150.50">
    <property type="entry name" value="Transcription-repair-coupling factor, D7 domain"/>
    <property type="match status" value="1"/>
</dbReference>
<dbReference type="PROSITE" id="PS51192">
    <property type="entry name" value="HELICASE_ATP_BIND_1"/>
    <property type="match status" value="1"/>
</dbReference>
<keyword evidence="6" id="KW-0347">Helicase</keyword>
<dbReference type="Pfam" id="PF00270">
    <property type="entry name" value="DEAD"/>
    <property type="match status" value="1"/>
</dbReference>
<dbReference type="Pfam" id="PF02559">
    <property type="entry name" value="CarD_TRCF_RID"/>
    <property type="match status" value="1"/>
</dbReference>
<dbReference type="InterPro" id="IPR014001">
    <property type="entry name" value="Helicase_ATP-bd"/>
</dbReference>
<dbReference type="GO" id="GO:0003678">
    <property type="term" value="F:DNA helicase activity"/>
    <property type="evidence" value="ECO:0007669"/>
    <property type="project" value="TreeGrafter"/>
</dbReference>
<proteinExistence type="inferred from homology"/>
<dbReference type="Gene3D" id="3.30.2060.10">
    <property type="entry name" value="Penicillin-binding protein 1b domain"/>
    <property type="match status" value="1"/>
</dbReference>
<dbReference type="InterPro" id="IPR027417">
    <property type="entry name" value="P-loop_NTPase"/>
</dbReference>
<dbReference type="FunFam" id="3.40.50.300:FF:000546">
    <property type="entry name" value="Transcription-repair-coupling factor"/>
    <property type="match status" value="1"/>
</dbReference>
<evidence type="ECO:0000256" key="8">
    <source>
        <dbReference type="ARBA" id="ARBA00023125"/>
    </source>
</evidence>
<sequence length="1193" mass="136655">MVFNRSPWRGGWNNLETLIQLFQRDDDFQSTAVSLKENLKEQLVAGLTGTARMVYAASLYKETGRPVMVVTHNLNQAQKAVEDLYELLPRDQVLLYPANELVATEIALDGHETLGERLNVLSRLAKGFSGVFVVPFAGLRKLFPPRHVIAGNHRTLTVGQEYPIEPLVEYLVHIGYERVDMVEKPGEFSLRGGILDLYPLTRPDPIRIEWFDDEVDSIRPFSVADQRSQSKLERVEIPPARELFASPEVLYKAGDRVAGLLSKRLEKVKDPETRKKLTEKVGWEIEQLKSGNTFNGIYKYISEIYPDVESLQDYLPRDTVWILDEPARIQDAARQMERDEGEWQTALLQQGEFLPNLKVSLSYEEWFNRSDNQRIYLSLFMRAAGIQPQNIVQFVCRGMQQFHGQMHVLKTEWDRWIKSKYRVLFTASTRERAERLERVLADYGMEALRDSGDGPVPPGRPVIRVGTLASGFELGSTRLALVTEGEVFTQKQRRARRPAKMDHAEKIKDYQELKPGDYVVHVNHGIGRYTGIETLNVGGLHKDYMTVKYAGNDKLYVPIDQIDQVQKYLGSEEKSPKVYSLGGNEWSKVKNKVRSSVEDIASDLIQLYAQRQNAKGYSFSEDSVYQRDFDALFPYEETVDQLRSIKEIKEDMEKIQPMDRLLCGDVGYGKTEVAIRAAFKAVMDGKQVAVLVPTTILAQQHFETFKERFADFPVEIRVLSRFRTRKEQREAIKGLKDGTVDIIIGTHRLLSKDVRYKDLGLLIVDEEQRFGVKHKEKIKQLRHNIDVLTLTATPIPRTLHMSMMGVRDLSVIETPPENRFPVQTYVLEYSAALVREAVERELARGGQVYFLYNQVHNIEQMADQVRMLVPDARIAVAHGQMAESELERVMLDFLDGEYDVLVSTTIIETGVDIPNVNTLIIYDADKMGLSQLYQLRGRVGRSNRIAYAYFTYQRDKVLSETAEKRLQAIKEFTELGSGFKIAMRDLAIRGAGNLLGAEQHGHIASVGFDLYTQMLKEAIDEQRGTQDEQVDWEPEIELEADAYLPSEYIGDEKQKIEIYKKIRAVRTLEEARDLEEEIEDRFGDLPQPVSNLLRVARLRAYAIRYRMEEIKQQGFEIHVKLHPDQNETVDGQRLFRLAQNFPGRVRLSSGQRIGIIFKIKGLPVSEGLEMVEQFLIQYEPVPKTKGAFRNAAN</sequence>
<keyword evidence="7 13" id="KW-0067">ATP-binding</keyword>
<keyword evidence="17" id="KW-1185">Reference proteome</keyword>
<dbReference type="InterPro" id="IPR037235">
    <property type="entry name" value="TRCF-like_C_D7"/>
</dbReference>
<evidence type="ECO:0000256" key="11">
    <source>
        <dbReference type="ARBA" id="ARBA00061399"/>
    </source>
</evidence>
<comment type="subcellular location">
    <subcellularLocation>
        <location evidence="1 13">Cytoplasm</location>
    </subcellularLocation>
</comment>
<dbReference type="InterPro" id="IPR001650">
    <property type="entry name" value="Helicase_C-like"/>
</dbReference>
<dbReference type="GO" id="GO:0003684">
    <property type="term" value="F:damaged DNA binding"/>
    <property type="evidence" value="ECO:0007669"/>
    <property type="project" value="InterPro"/>
</dbReference>
<dbReference type="SMART" id="SM00490">
    <property type="entry name" value="HELICc"/>
    <property type="match status" value="1"/>
</dbReference>
<dbReference type="NCBIfam" id="TIGR00580">
    <property type="entry name" value="mfd"/>
    <property type="match status" value="1"/>
</dbReference>
<comment type="function">
    <text evidence="13">Couples transcription and DNA repair by recognizing RNA polymerase (RNAP) stalled at DNA lesions. Mediates ATP-dependent release of RNAP and its truncated transcript from the DNA, and recruitment of nucleotide excision repair machinery to the damaged site.</text>
</comment>
<dbReference type="InterPro" id="IPR047112">
    <property type="entry name" value="RecG/Mfd"/>
</dbReference>
<evidence type="ECO:0000256" key="1">
    <source>
        <dbReference type="ARBA" id="ARBA00004496"/>
    </source>
</evidence>
<dbReference type="PANTHER" id="PTHR47964">
    <property type="entry name" value="ATP-DEPENDENT DNA HELICASE HOMOLOG RECG, CHLOROPLASTIC"/>
    <property type="match status" value="1"/>
</dbReference>
<gene>
    <name evidence="13 16" type="primary">mfd</name>
    <name evidence="16" type="ORF">CHM34_16780</name>
</gene>
<evidence type="ECO:0000259" key="14">
    <source>
        <dbReference type="PROSITE" id="PS51192"/>
    </source>
</evidence>
<dbReference type="Pfam" id="PF03461">
    <property type="entry name" value="TRCF"/>
    <property type="match status" value="1"/>
</dbReference>
<accession>A0A235B357</accession>
<name>A0A235B357_9BACL</name>
<organism evidence="16 17">
    <name type="scientific">Paludifilum halophilum</name>
    <dbReference type="NCBI Taxonomy" id="1642702"/>
    <lineage>
        <taxon>Bacteria</taxon>
        <taxon>Bacillati</taxon>
        <taxon>Bacillota</taxon>
        <taxon>Bacilli</taxon>
        <taxon>Bacillales</taxon>
        <taxon>Thermoactinomycetaceae</taxon>
        <taxon>Paludifilum</taxon>
    </lineage>
</organism>
<comment type="caution">
    <text evidence="16">The sequence shown here is derived from an EMBL/GenBank/DDBJ whole genome shotgun (WGS) entry which is preliminary data.</text>
</comment>
<dbReference type="GO" id="GO:0006355">
    <property type="term" value="P:regulation of DNA-templated transcription"/>
    <property type="evidence" value="ECO:0007669"/>
    <property type="project" value="UniProtKB-UniRule"/>
</dbReference>
<evidence type="ECO:0000256" key="12">
    <source>
        <dbReference type="ARBA" id="ARBA00070128"/>
    </source>
</evidence>
<protein>
    <recommendedName>
        <fullName evidence="12 13">Transcription-repair-coupling factor</fullName>
        <shortName evidence="13">TRCF</shortName>
        <ecNumber evidence="13">3.6.4.-</ecNumber>
    </recommendedName>
</protein>
<evidence type="ECO:0000256" key="13">
    <source>
        <dbReference type="HAMAP-Rule" id="MF_00969"/>
    </source>
</evidence>
<dbReference type="Pfam" id="PF17757">
    <property type="entry name" value="UvrB_inter"/>
    <property type="match status" value="1"/>
</dbReference>
<evidence type="ECO:0000256" key="5">
    <source>
        <dbReference type="ARBA" id="ARBA00022801"/>
    </source>
</evidence>
<dbReference type="Gene3D" id="3.40.50.300">
    <property type="entry name" value="P-loop containing nucleotide triphosphate hydrolases"/>
    <property type="match status" value="2"/>
</dbReference>
<dbReference type="SUPFAM" id="SSF52540">
    <property type="entry name" value="P-loop containing nucleoside triphosphate hydrolases"/>
    <property type="match status" value="4"/>
</dbReference>
<dbReference type="PANTHER" id="PTHR47964:SF1">
    <property type="entry name" value="ATP-DEPENDENT DNA HELICASE HOMOLOG RECG, CHLOROPLASTIC"/>
    <property type="match status" value="1"/>
</dbReference>
<dbReference type="OrthoDB" id="9804325at2"/>
<dbReference type="EC" id="3.6.4.-" evidence="13"/>
<evidence type="ECO:0000259" key="15">
    <source>
        <dbReference type="PROSITE" id="PS51194"/>
    </source>
</evidence>
<dbReference type="Proteomes" id="UP000215459">
    <property type="component" value="Unassembled WGS sequence"/>
</dbReference>
<keyword evidence="9 13" id="KW-0234">DNA repair</keyword>
<dbReference type="EMBL" id="NOWF01000013">
    <property type="protein sequence ID" value="OYD06399.1"/>
    <property type="molecule type" value="Genomic_DNA"/>
</dbReference>
<feature type="domain" description="Helicase ATP-binding" evidence="14">
    <location>
        <begin position="651"/>
        <end position="812"/>
    </location>
</feature>
<dbReference type="HAMAP" id="MF_00969">
    <property type="entry name" value="TRCF"/>
    <property type="match status" value="1"/>
</dbReference>
<dbReference type="InterPro" id="IPR041471">
    <property type="entry name" value="UvrB_inter"/>
</dbReference>
<dbReference type="Pfam" id="PF00271">
    <property type="entry name" value="Helicase_C"/>
    <property type="match status" value="1"/>
</dbReference>
<dbReference type="SMART" id="SM00982">
    <property type="entry name" value="TRCF"/>
    <property type="match status" value="1"/>
</dbReference>
<dbReference type="CDD" id="cd18810">
    <property type="entry name" value="SF2_C_TRCF"/>
    <property type="match status" value="1"/>
</dbReference>
<evidence type="ECO:0000256" key="7">
    <source>
        <dbReference type="ARBA" id="ARBA00022840"/>
    </source>
</evidence>
<dbReference type="CDD" id="cd17991">
    <property type="entry name" value="DEXHc_TRCF"/>
    <property type="match status" value="1"/>
</dbReference>
<evidence type="ECO:0000313" key="16">
    <source>
        <dbReference type="EMBL" id="OYD06399.1"/>
    </source>
</evidence>
<evidence type="ECO:0000256" key="4">
    <source>
        <dbReference type="ARBA" id="ARBA00022763"/>
    </source>
</evidence>
<evidence type="ECO:0000256" key="2">
    <source>
        <dbReference type="ARBA" id="ARBA00022490"/>
    </source>
</evidence>
<evidence type="ECO:0000256" key="10">
    <source>
        <dbReference type="ARBA" id="ARBA00061104"/>
    </source>
</evidence>
<dbReference type="GO" id="GO:0016787">
    <property type="term" value="F:hydrolase activity"/>
    <property type="evidence" value="ECO:0007669"/>
    <property type="project" value="UniProtKB-KW"/>
</dbReference>
<dbReference type="InterPro" id="IPR036101">
    <property type="entry name" value="CarD-like/TRCF_RID_sf"/>
</dbReference>
<evidence type="ECO:0000256" key="9">
    <source>
        <dbReference type="ARBA" id="ARBA00023204"/>
    </source>
</evidence>
<comment type="similarity">
    <text evidence="11 13">In the C-terminal section; belongs to the helicase family. RecG subfamily.</text>
</comment>
<keyword evidence="5 13" id="KW-0378">Hydrolase</keyword>
<keyword evidence="4 13" id="KW-0227">DNA damage</keyword>
<evidence type="ECO:0000313" key="17">
    <source>
        <dbReference type="Proteomes" id="UP000215459"/>
    </source>
</evidence>
<feature type="domain" description="Helicase C-terminal" evidence="15">
    <location>
        <begin position="825"/>
        <end position="987"/>
    </location>
</feature>
<comment type="similarity">
    <text evidence="10 13">In the N-terminal section; belongs to the UvrB family.</text>
</comment>
<dbReference type="SMART" id="SM00487">
    <property type="entry name" value="DEXDc"/>
    <property type="match status" value="1"/>
</dbReference>
<dbReference type="GO" id="GO:0005737">
    <property type="term" value="C:cytoplasm"/>
    <property type="evidence" value="ECO:0007669"/>
    <property type="project" value="UniProtKB-SubCell"/>
</dbReference>